<feature type="transmembrane region" description="Helical" evidence="6">
    <location>
        <begin position="393"/>
        <end position="426"/>
    </location>
</feature>
<keyword evidence="3" id="KW-0862">Zinc</keyword>
<dbReference type="SMART" id="SM00184">
    <property type="entry name" value="RING"/>
    <property type="match status" value="1"/>
</dbReference>
<evidence type="ECO:0000259" key="7">
    <source>
        <dbReference type="PROSITE" id="PS50089"/>
    </source>
</evidence>
<dbReference type="Proteomes" id="UP000007264">
    <property type="component" value="Unassembled WGS sequence"/>
</dbReference>
<evidence type="ECO:0000256" key="5">
    <source>
        <dbReference type="SAM" id="MobiDB-lite"/>
    </source>
</evidence>
<evidence type="ECO:0000256" key="4">
    <source>
        <dbReference type="PROSITE-ProRule" id="PRU00175"/>
    </source>
</evidence>
<dbReference type="GO" id="GO:0008270">
    <property type="term" value="F:zinc ion binding"/>
    <property type="evidence" value="ECO:0007669"/>
    <property type="project" value="UniProtKB-KW"/>
</dbReference>
<dbReference type="InterPro" id="IPR018957">
    <property type="entry name" value="Znf_C3HC4_RING-type"/>
</dbReference>
<dbReference type="InterPro" id="IPR050731">
    <property type="entry name" value="HRD1_E3_ubiq-ligases"/>
</dbReference>
<dbReference type="InterPro" id="IPR013083">
    <property type="entry name" value="Znf_RING/FYVE/PHD"/>
</dbReference>
<evidence type="ECO:0000256" key="6">
    <source>
        <dbReference type="SAM" id="Phobius"/>
    </source>
</evidence>
<dbReference type="GO" id="GO:0061630">
    <property type="term" value="F:ubiquitin protein ligase activity"/>
    <property type="evidence" value="ECO:0007669"/>
    <property type="project" value="TreeGrafter"/>
</dbReference>
<dbReference type="GO" id="GO:0043161">
    <property type="term" value="P:proteasome-mediated ubiquitin-dependent protein catabolic process"/>
    <property type="evidence" value="ECO:0007669"/>
    <property type="project" value="TreeGrafter"/>
</dbReference>
<dbReference type="EMBL" id="AGSI01000006">
    <property type="protein sequence ID" value="EIE24383.1"/>
    <property type="molecule type" value="Genomic_DNA"/>
</dbReference>
<dbReference type="RefSeq" id="XP_005648927.1">
    <property type="nucleotide sequence ID" value="XM_005648870.1"/>
</dbReference>
<keyword evidence="1" id="KW-0479">Metal-binding</keyword>
<keyword evidence="6" id="KW-1133">Transmembrane helix</keyword>
<dbReference type="Gene3D" id="3.30.40.10">
    <property type="entry name" value="Zinc/RING finger domain, C3HC4 (zinc finger)"/>
    <property type="match status" value="1"/>
</dbReference>
<feature type="transmembrane region" description="Helical" evidence="6">
    <location>
        <begin position="16"/>
        <end position="34"/>
    </location>
</feature>
<keyword evidence="6" id="KW-0472">Membrane</keyword>
<gene>
    <name evidence="8" type="ORF">COCSUDRAFT_83687</name>
</gene>
<comment type="caution">
    <text evidence="8">The sequence shown here is derived from an EMBL/GenBank/DDBJ whole genome shotgun (WGS) entry which is preliminary data.</text>
</comment>
<dbReference type="InterPro" id="IPR001841">
    <property type="entry name" value="Znf_RING"/>
</dbReference>
<evidence type="ECO:0000313" key="9">
    <source>
        <dbReference type="Proteomes" id="UP000007264"/>
    </source>
</evidence>
<keyword evidence="6" id="KW-0812">Transmembrane</keyword>
<feature type="domain" description="RING-type" evidence="7">
    <location>
        <begin position="462"/>
        <end position="534"/>
    </location>
</feature>
<feature type="transmembrane region" description="Helical" evidence="6">
    <location>
        <begin position="46"/>
        <end position="63"/>
    </location>
</feature>
<dbReference type="GeneID" id="17042288"/>
<feature type="transmembrane region" description="Helical" evidence="6">
    <location>
        <begin position="239"/>
        <end position="258"/>
    </location>
</feature>
<feature type="transmembrane region" description="Helical" evidence="6">
    <location>
        <begin position="347"/>
        <end position="372"/>
    </location>
</feature>
<sequence length="609" mass="67740">MIILTPSELLLGSGPLSWAAVSLCIWLSYVFAQGLGNMGRWDRHHLIWGLLSIVHFMYYVLVIDRTFQSWGDVYYFCGEDMRFCTCDFKWNLAGWGKALTLWNFVLSSALGLQKLAIRVGMDGLLPGEEVVTKESFISVCWRLIPYWLNNWEQQWGAECSSMMFELPHFAMELLVVLPCVQILCARLKILAMPPGRAVVAHGGAAAAEVEPDLAPCILRGGWVPGPEQRKLIPRLRANVRVLAVVVAIAAMAASNALIVPLRLEHQIEAHARTPAILEGLAGGQFAAVPPEGGPWGLQGPLGGLEVAFRQKGCDNMELLRRKLQKHGTEMARMRGREHRELIPLVEIALAIMRLSCEKFFVLISVLASYLIFRDDVPRGARLLIRLNHRLSTLFQRVILYSFPAICWLYGAGFVFSTFVSVVFWGASVQQLWESLRKHSTIVRPMGLQDATEEQIERMNNNCAVCWSEMGAPMPRAPMLLMGAGGPGLAALHAVPAHAPGKSLLCGHAFHEACIKQWLVQCHGQGRQPTCPMCNAVIELEVLYRLPIPWTLRHHHANADPPQPQELPPHEQVNGNIAHPHDNEFFEVMEEIAVGGAVGHGNDHLEGHQM</sequence>
<evidence type="ECO:0000256" key="3">
    <source>
        <dbReference type="ARBA" id="ARBA00022833"/>
    </source>
</evidence>
<dbReference type="OrthoDB" id="8062037at2759"/>
<protein>
    <recommendedName>
        <fullName evidence="7">RING-type domain-containing protein</fullName>
    </recommendedName>
</protein>
<dbReference type="PROSITE" id="PS50089">
    <property type="entry name" value="ZF_RING_2"/>
    <property type="match status" value="1"/>
</dbReference>
<dbReference type="SUPFAM" id="SSF57850">
    <property type="entry name" value="RING/U-box"/>
    <property type="match status" value="1"/>
</dbReference>
<dbReference type="KEGG" id="csl:COCSUDRAFT_83687"/>
<reference evidence="8 9" key="1">
    <citation type="journal article" date="2012" name="Genome Biol.">
        <title>The genome of the polar eukaryotic microalga coccomyxa subellipsoidea reveals traits of cold adaptation.</title>
        <authorList>
            <person name="Blanc G."/>
            <person name="Agarkova I."/>
            <person name="Grimwood J."/>
            <person name="Kuo A."/>
            <person name="Brueggeman A."/>
            <person name="Dunigan D."/>
            <person name="Gurnon J."/>
            <person name="Ladunga I."/>
            <person name="Lindquist E."/>
            <person name="Lucas S."/>
            <person name="Pangilinan J."/>
            <person name="Proschold T."/>
            <person name="Salamov A."/>
            <person name="Schmutz J."/>
            <person name="Weeks D."/>
            <person name="Yamada T."/>
            <person name="Claverie J.M."/>
            <person name="Grigoriev I."/>
            <person name="Van Etten J."/>
            <person name="Lomsadze A."/>
            <person name="Borodovsky M."/>
        </authorList>
    </citation>
    <scope>NUCLEOTIDE SEQUENCE [LARGE SCALE GENOMIC DNA]</scope>
    <source>
        <strain evidence="8 9">C-169</strain>
    </source>
</reference>
<dbReference type="PANTHER" id="PTHR22763">
    <property type="entry name" value="RING ZINC FINGER PROTEIN"/>
    <property type="match status" value="1"/>
</dbReference>
<dbReference type="Pfam" id="PF00097">
    <property type="entry name" value="zf-C3HC4"/>
    <property type="match status" value="1"/>
</dbReference>
<organism evidence="8 9">
    <name type="scientific">Coccomyxa subellipsoidea (strain C-169)</name>
    <name type="common">Green microalga</name>
    <dbReference type="NCBI Taxonomy" id="574566"/>
    <lineage>
        <taxon>Eukaryota</taxon>
        <taxon>Viridiplantae</taxon>
        <taxon>Chlorophyta</taxon>
        <taxon>core chlorophytes</taxon>
        <taxon>Trebouxiophyceae</taxon>
        <taxon>Trebouxiophyceae incertae sedis</taxon>
        <taxon>Coccomyxaceae</taxon>
        <taxon>Coccomyxa</taxon>
        <taxon>Coccomyxa subellipsoidea</taxon>
    </lineage>
</organism>
<dbReference type="STRING" id="574566.I0Z164"/>
<dbReference type="GO" id="GO:0012505">
    <property type="term" value="C:endomembrane system"/>
    <property type="evidence" value="ECO:0007669"/>
    <property type="project" value="TreeGrafter"/>
</dbReference>
<proteinExistence type="predicted"/>
<evidence type="ECO:0000313" key="8">
    <source>
        <dbReference type="EMBL" id="EIE24383.1"/>
    </source>
</evidence>
<feature type="region of interest" description="Disordered" evidence="5">
    <location>
        <begin position="554"/>
        <end position="577"/>
    </location>
</feature>
<evidence type="ECO:0000256" key="2">
    <source>
        <dbReference type="ARBA" id="ARBA00022771"/>
    </source>
</evidence>
<keyword evidence="9" id="KW-1185">Reference proteome</keyword>
<keyword evidence="2 4" id="KW-0863">Zinc-finger</keyword>
<dbReference type="AlphaFoldDB" id="I0Z164"/>
<name>I0Z164_COCSC</name>
<accession>I0Z164</accession>
<evidence type="ECO:0000256" key="1">
    <source>
        <dbReference type="ARBA" id="ARBA00022723"/>
    </source>
</evidence>